<dbReference type="Proteomes" id="UP000002630">
    <property type="component" value="Linkage Group LG03"/>
</dbReference>
<reference evidence="4 5" key="1">
    <citation type="journal article" date="2010" name="Nature">
        <title>The Ectocarpus genome and the independent evolution of multicellularity in brown algae.</title>
        <authorList>
            <person name="Cock J.M."/>
            <person name="Sterck L."/>
            <person name="Rouze P."/>
            <person name="Scornet D."/>
            <person name="Allen A.E."/>
            <person name="Amoutzias G."/>
            <person name="Anthouard V."/>
            <person name="Artiguenave F."/>
            <person name="Aury J.M."/>
            <person name="Badger J.H."/>
            <person name="Beszteri B."/>
            <person name="Billiau K."/>
            <person name="Bonnet E."/>
            <person name="Bothwell J.H."/>
            <person name="Bowler C."/>
            <person name="Boyen C."/>
            <person name="Brownlee C."/>
            <person name="Carrano C.J."/>
            <person name="Charrier B."/>
            <person name="Cho G.Y."/>
            <person name="Coelho S.M."/>
            <person name="Collen J."/>
            <person name="Corre E."/>
            <person name="Da Silva C."/>
            <person name="Delage L."/>
            <person name="Delaroque N."/>
            <person name="Dittami S.M."/>
            <person name="Doulbeau S."/>
            <person name="Elias M."/>
            <person name="Farnham G."/>
            <person name="Gachon C.M."/>
            <person name="Gschloessl B."/>
            <person name="Heesch S."/>
            <person name="Jabbari K."/>
            <person name="Jubin C."/>
            <person name="Kawai H."/>
            <person name="Kimura K."/>
            <person name="Kloareg B."/>
            <person name="Kupper F.C."/>
            <person name="Lang D."/>
            <person name="Le Bail A."/>
            <person name="Leblanc C."/>
            <person name="Lerouge P."/>
            <person name="Lohr M."/>
            <person name="Lopez P.J."/>
            <person name="Martens C."/>
            <person name="Maumus F."/>
            <person name="Michel G."/>
            <person name="Miranda-Saavedra D."/>
            <person name="Morales J."/>
            <person name="Moreau H."/>
            <person name="Motomura T."/>
            <person name="Nagasato C."/>
            <person name="Napoli C.A."/>
            <person name="Nelson D.R."/>
            <person name="Nyvall-Collen P."/>
            <person name="Peters A.F."/>
            <person name="Pommier C."/>
            <person name="Potin P."/>
            <person name="Poulain J."/>
            <person name="Quesneville H."/>
            <person name="Read B."/>
            <person name="Rensing S.A."/>
            <person name="Ritter A."/>
            <person name="Rousvoal S."/>
            <person name="Samanta M."/>
            <person name="Samson G."/>
            <person name="Schroeder D.C."/>
            <person name="Segurens B."/>
            <person name="Strittmatter M."/>
            <person name="Tonon T."/>
            <person name="Tregear J.W."/>
            <person name="Valentin K."/>
            <person name="von Dassow P."/>
            <person name="Yamagishi T."/>
            <person name="Van de Peer Y."/>
            <person name="Wincker P."/>
        </authorList>
    </citation>
    <scope>NUCLEOTIDE SEQUENCE [LARGE SCALE GENOMIC DNA]</scope>
    <source>
        <strain evidence="5">Ec32 / CCAP1310/4</strain>
    </source>
</reference>
<dbReference type="EMBL" id="FN649728">
    <property type="protein sequence ID" value="CBN75528.1"/>
    <property type="molecule type" value="Genomic_DNA"/>
</dbReference>
<dbReference type="OMA" id="HAMACLV"/>
<dbReference type="PANTHER" id="PTHR35514:SF1">
    <property type="entry name" value="THYLAKOID LUMENAL 15.0 KDA PROTEIN 2, CHLOROPLASTIC"/>
    <property type="match status" value="1"/>
</dbReference>
<evidence type="ECO:0000256" key="2">
    <source>
        <dbReference type="SAM" id="SignalP"/>
    </source>
</evidence>
<feature type="chain" id="PRO_5003116973" evidence="2">
    <location>
        <begin position="22"/>
        <end position="269"/>
    </location>
</feature>
<feature type="domain" description="TPM" evidence="3">
    <location>
        <begin position="115"/>
        <end position="236"/>
    </location>
</feature>
<feature type="compositionally biased region" description="Low complexity" evidence="1">
    <location>
        <begin position="34"/>
        <end position="46"/>
    </location>
</feature>
<name>D8LD75_ECTSI</name>
<evidence type="ECO:0000313" key="5">
    <source>
        <dbReference type="Proteomes" id="UP000002630"/>
    </source>
</evidence>
<dbReference type="OrthoDB" id="417797at2759"/>
<dbReference type="InterPro" id="IPR007621">
    <property type="entry name" value="TPM_dom"/>
</dbReference>
<dbReference type="EMBL" id="FN647832">
    <property type="protein sequence ID" value="CBN75528.1"/>
    <property type="molecule type" value="Genomic_DNA"/>
</dbReference>
<dbReference type="PANTHER" id="PTHR35514">
    <property type="entry name" value="THYLAKOID LUMENAL 15.0 KDA PROTEIN 2, CHLOROPLASTIC"/>
    <property type="match status" value="1"/>
</dbReference>
<dbReference type="InParanoid" id="D8LD75"/>
<protein>
    <submittedName>
        <fullName evidence="4">Thylakoid lumen 15.0 kDa protein</fullName>
    </submittedName>
</protein>
<dbReference type="Pfam" id="PF04536">
    <property type="entry name" value="TPM_phosphatase"/>
    <property type="match status" value="1"/>
</dbReference>
<proteinExistence type="predicted"/>
<sequence length="269" mass="28564">MILAPAHAMACLVAIAPLSSGFHVPGPALRQQTGGSRSIGRAAGSSPVMMTAGNNDGTDPSGPVTRAGALQRAAAGLIGAGVALPALVAVAPLEAQARKAGVNRPDLLPKEQTNVIDLVSMLTKGQVKRINKQLEDLEKATGYRLRLLCQKYPETPGLAVKDYWKVDDKTIVMVVDSGDDDRKSGAVNILNFNVGDGLRLGLPPQFWQRLQNKYGNRFFVRDNGVDGAIISAVDSITLCLRSETGFCVDPPDLKKVANDQAVLESIGRR</sequence>
<organism evidence="4 5">
    <name type="scientific">Ectocarpus siliculosus</name>
    <name type="common">Brown alga</name>
    <name type="synonym">Conferva siliculosa</name>
    <dbReference type="NCBI Taxonomy" id="2880"/>
    <lineage>
        <taxon>Eukaryota</taxon>
        <taxon>Sar</taxon>
        <taxon>Stramenopiles</taxon>
        <taxon>Ochrophyta</taxon>
        <taxon>PX clade</taxon>
        <taxon>Phaeophyceae</taxon>
        <taxon>Ectocarpales</taxon>
        <taxon>Ectocarpaceae</taxon>
        <taxon>Ectocarpus</taxon>
    </lineage>
</organism>
<gene>
    <name evidence="4" type="primary">oec?</name>
    <name evidence="4" type="ORF">Esi_0114_0053</name>
</gene>
<accession>D8LD75</accession>
<evidence type="ECO:0000313" key="4">
    <source>
        <dbReference type="EMBL" id="CBN75528.1"/>
    </source>
</evidence>
<evidence type="ECO:0000256" key="1">
    <source>
        <dbReference type="SAM" id="MobiDB-lite"/>
    </source>
</evidence>
<dbReference type="Gene3D" id="3.10.310.50">
    <property type="match status" value="1"/>
</dbReference>
<keyword evidence="2" id="KW-0732">Signal</keyword>
<keyword evidence="5" id="KW-1185">Reference proteome</keyword>
<dbReference type="STRING" id="2880.D8LD75"/>
<feature type="region of interest" description="Disordered" evidence="1">
    <location>
        <begin position="29"/>
        <end position="65"/>
    </location>
</feature>
<dbReference type="AlphaFoldDB" id="D8LD75"/>
<evidence type="ECO:0000259" key="3">
    <source>
        <dbReference type="Pfam" id="PF04536"/>
    </source>
</evidence>
<feature type="signal peptide" evidence="2">
    <location>
        <begin position="1"/>
        <end position="21"/>
    </location>
</feature>
<dbReference type="eggNOG" id="ENOG502QVHQ">
    <property type="taxonomic scope" value="Eukaryota"/>
</dbReference>